<proteinExistence type="inferred from homology"/>
<dbReference type="Proteomes" id="UP001152759">
    <property type="component" value="Chromosome 1"/>
</dbReference>
<feature type="region of interest" description="Disordered" evidence="14">
    <location>
        <begin position="562"/>
        <end position="592"/>
    </location>
</feature>
<evidence type="ECO:0000256" key="13">
    <source>
        <dbReference type="PROSITE-ProRule" id="PRU01379"/>
    </source>
</evidence>
<evidence type="ECO:0000256" key="11">
    <source>
        <dbReference type="ARBA" id="ARBA00023049"/>
    </source>
</evidence>
<evidence type="ECO:0000256" key="14">
    <source>
        <dbReference type="SAM" id="MobiDB-lite"/>
    </source>
</evidence>
<evidence type="ECO:0000256" key="1">
    <source>
        <dbReference type="ARBA" id="ARBA00001947"/>
    </source>
</evidence>
<dbReference type="GO" id="GO:0006518">
    <property type="term" value="P:peptide metabolic process"/>
    <property type="evidence" value="ECO:0007669"/>
    <property type="project" value="TreeGrafter"/>
</dbReference>
<dbReference type="PROSITE" id="PS00132">
    <property type="entry name" value="CARBOXYPEPT_ZN_1"/>
    <property type="match status" value="1"/>
</dbReference>
<feature type="compositionally biased region" description="Low complexity" evidence="14">
    <location>
        <begin position="717"/>
        <end position="728"/>
    </location>
</feature>
<dbReference type="InterPro" id="IPR008969">
    <property type="entry name" value="CarboxyPept-like_regulatory"/>
</dbReference>
<comment type="cofactor">
    <cofactor evidence="1">
        <name>Zn(2+)</name>
        <dbReference type="ChEBI" id="CHEBI:29105"/>
    </cofactor>
</comment>
<dbReference type="EMBL" id="OU963862">
    <property type="protein sequence ID" value="CAH0382289.1"/>
    <property type="molecule type" value="Genomic_DNA"/>
</dbReference>
<dbReference type="PRINTS" id="PR00765">
    <property type="entry name" value="CRBOXYPTASEA"/>
</dbReference>
<dbReference type="InterPro" id="IPR057246">
    <property type="entry name" value="CARBOXYPEPT_ZN_1"/>
</dbReference>
<keyword evidence="18" id="KW-1185">Reference proteome</keyword>
<accession>A0A9N9ZZ01</accession>
<evidence type="ECO:0000256" key="2">
    <source>
        <dbReference type="ARBA" id="ARBA00004613"/>
    </source>
</evidence>
<keyword evidence="4" id="KW-0964">Secreted</keyword>
<dbReference type="GO" id="GO:0004181">
    <property type="term" value="F:metallocarboxypeptidase activity"/>
    <property type="evidence" value="ECO:0007669"/>
    <property type="project" value="InterPro"/>
</dbReference>
<dbReference type="InterPro" id="IPR000834">
    <property type="entry name" value="Peptidase_M14"/>
</dbReference>
<feature type="signal peptide" evidence="15">
    <location>
        <begin position="1"/>
        <end position="19"/>
    </location>
</feature>
<feature type="compositionally biased region" description="Low complexity" evidence="14">
    <location>
        <begin position="581"/>
        <end position="592"/>
    </location>
</feature>
<dbReference type="Pfam" id="PF00246">
    <property type="entry name" value="Peptidase_M14"/>
    <property type="match status" value="1"/>
</dbReference>
<evidence type="ECO:0000256" key="4">
    <source>
        <dbReference type="ARBA" id="ARBA00022525"/>
    </source>
</evidence>
<evidence type="ECO:0000259" key="16">
    <source>
        <dbReference type="PROSITE" id="PS52035"/>
    </source>
</evidence>
<keyword evidence="9" id="KW-0378">Hydrolase</keyword>
<dbReference type="PROSITE" id="PS52035">
    <property type="entry name" value="PEPTIDASE_M14"/>
    <property type="match status" value="1"/>
</dbReference>
<sequence>MRVAAVLVAWALSLAAAAADKFEWRHHTNEEIEQILTNVYRRCPNVTNVYELSERSVRGVPLFVIEFSSKPGRHQKFKPEFKYIGNMHGNEVLGRELLLKLADYMCDAYLAGDEEIVDLIQSTRIHIMPSMNPDGWQLAYDTGCQHYLRGRSNNNSIDLNRNFPNLDRIVFGNEQAHIDHNNHLLDMVDRLTEPIQPETKAVMRWIMKVPFVLSANLHGGDLVANYPYDESRSGQETGEYTSSPDDETFRHLALSYSTRHSNMSRSDRRGCLQLDGKEGYNFGRQGGITNGAAWYSVEGGMQDFNYLSSNDFEITLELGCDKCPSIDRLEHEWNQNKKALIHFMWQAHLGIKGEVVDAVSGEPLVNSVIHVKNVTDGQSTEINHDITSVHNGDYYRLLTPGTYEVTASHPGHIPETIPVKVFPQEDRQEAQRVDFRLMPINVGGRSPPSSKVPIGTCAVERLLMRTGNSPHRHGFSTPAPARPCKGQQDYSSPLPPLPFPPPEAPLAPITPTTYPPTQYWAQDFSTPLPPLISKGAQTSPAPANLIPVSISTRLPRPIAIYGDSTPGPQSFTKHAQSWPDFSQSSPSFAQSSVGFTQTPSFAPTASSFDRKLTKGSSDSSYASRKFSRPASDFETSLSVVPSHSGFAQQPSLKIAQSFPQSSGFAQTSSGFAQPPVSSGFAQTSLKIAQSSPQSSGSSGFAHPSVSPSFPQTPLKLSQSFPQSSGFGQHSPVLTETSSYFVQKSPKVPQTASTFAQTPSNFAGYSLGSGGIPSNFAQSSLKPSQTFLGQASDSAQYSNIAKAPGGFAQTAPTLVQAPSNLAQYSINFGGAPSDYAQFQQSAPSHVQTSSPSPRQHGFVKTSSSFTPGFGPTSMSFAPTAPTFASPAPSYAVPTSFGGESDFRLLSPIVSKTNYAYWPTSNSSYPIWLTAS</sequence>
<dbReference type="SUPFAM" id="SSF53187">
    <property type="entry name" value="Zn-dependent exopeptidases"/>
    <property type="match status" value="1"/>
</dbReference>
<dbReference type="FunFam" id="3.40.630.10:FF:000013">
    <property type="entry name" value="carboxypeptidase N catalytic chain"/>
    <property type="match status" value="1"/>
</dbReference>
<dbReference type="Pfam" id="PF13620">
    <property type="entry name" value="CarboxypepD_reg"/>
    <property type="match status" value="1"/>
</dbReference>
<dbReference type="SUPFAM" id="SSF49464">
    <property type="entry name" value="Carboxypeptidase regulatory domain-like"/>
    <property type="match status" value="1"/>
</dbReference>
<gene>
    <name evidence="17" type="ORF">BEMITA_LOCUS1844</name>
</gene>
<feature type="compositionally biased region" description="Polar residues" evidence="14">
    <location>
        <begin position="838"/>
        <end position="852"/>
    </location>
</feature>
<keyword evidence="11" id="KW-0482">Metalloprotease</keyword>
<keyword evidence="5" id="KW-0121">Carboxypeptidase</keyword>
<organism evidence="17 18">
    <name type="scientific">Bemisia tabaci</name>
    <name type="common">Sweetpotato whitefly</name>
    <name type="synonym">Aleurodes tabaci</name>
    <dbReference type="NCBI Taxonomy" id="7038"/>
    <lineage>
        <taxon>Eukaryota</taxon>
        <taxon>Metazoa</taxon>
        <taxon>Ecdysozoa</taxon>
        <taxon>Arthropoda</taxon>
        <taxon>Hexapoda</taxon>
        <taxon>Insecta</taxon>
        <taxon>Pterygota</taxon>
        <taxon>Neoptera</taxon>
        <taxon>Paraneoptera</taxon>
        <taxon>Hemiptera</taxon>
        <taxon>Sternorrhyncha</taxon>
        <taxon>Aleyrodoidea</taxon>
        <taxon>Aleyrodidae</taxon>
        <taxon>Aleyrodinae</taxon>
        <taxon>Bemisia</taxon>
    </lineage>
</organism>
<evidence type="ECO:0000313" key="18">
    <source>
        <dbReference type="Proteomes" id="UP001152759"/>
    </source>
</evidence>
<comment type="subcellular location">
    <subcellularLocation>
        <location evidence="2">Secreted</location>
    </subcellularLocation>
</comment>
<dbReference type="SMART" id="SM00631">
    <property type="entry name" value="Zn_pept"/>
    <property type="match status" value="1"/>
</dbReference>
<dbReference type="InterPro" id="IPR050753">
    <property type="entry name" value="Peptidase_M14_domain"/>
</dbReference>
<dbReference type="Gene3D" id="2.60.40.1120">
    <property type="entry name" value="Carboxypeptidase-like, regulatory domain"/>
    <property type="match status" value="1"/>
</dbReference>
<feature type="compositionally biased region" description="Polar residues" evidence="14">
    <location>
        <begin position="566"/>
        <end position="575"/>
    </location>
</feature>
<dbReference type="AlphaFoldDB" id="A0A9N9ZZ01"/>
<feature type="domain" description="Peptidase M14" evidence="16">
    <location>
        <begin position="25"/>
        <end position="347"/>
    </location>
</feature>
<dbReference type="CDD" id="cd11308">
    <property type="entry name" value="Peptidase_M14NE-CP-C_like"/>
    <property type="match status" value="1"/>
</dbReference>
<feature type="region of interest" description="Disordered" evidence="14">
    <location>
        <begin position="683"/>
        <end position="728"/>
    </location>
</feature>
<feature type="region of interest" description="Disordered" evidence="14">
    <location>
        <begin position="470"/>
        <end position="489"/>
    </location>
</feature>
<keyword evidence="10" id="KW-0862">Zinc</keyword>
<evidence type="ECO:0000256" key="7">
    <source>
        <dbReference type="ARBA" id="ARBA00022723"/>
    </source>
</evidence>
<feature type="active site" description="Proton donor/acceptor" evidence="13">
    <location>
        <position position="317"/>
    </location>
</feature>
<evidence type="ECO:0000256" key="6">
    <source>
        <dbReference type="ARBA" id="ARBA00022670"/>
    </source>
</evidence>
<evidence type="ECO:0000256" key="3">
    <source>
        <dbReference type="ARBA" id="ARBA00005988"/>
    </source>
</evidence>
<comment type="similarity">
    <text evidence="3 13">Belongs to the peptidase M14 family.</text>
</comment>
<dbReference type="GO" id="GO:0008270">
    <property type="term" value="F:zinc ion binding"/>
    <property type="evidence" value="ECO:0007669"/>
    <property type="project" value="InterPro"/>
</dbReference>
<evidence type="ECO:0000313" key="17">
    <source>
        <dbReference type="EMBL" id="CAH0382289.1"/>
    </source>
</evidence>
<evidence type="ECO:0000256" key="12">
    <source>
        <dbReference type="ARBA" id="ARBA00023180"/>
    </source>
</evidence>
<dbReference type="PROSITE" id="PS00133">
    <property type="entry name" value="CARBOXYPEPT_ZN_2"/>
    <property type="match status" value="1"/>
</dbReference>
<keyword evidence="6" id="KW-0645">Protease</keyword>
<dbReference type="PANTHER" id="PTHR11532:SF93">
    <property type="entry name" value="CARBOXYPEPTIDASE E"/>
    <property type="match status" value="1"/>
</dbReference>
<dbReference type="PANTHER" id="PTHR11532">
    <property type="entry name" value="PROTEASE M14 CARBOXYPEPTIDASE"/>
    <property type="match status" value="1"/>
</dbReference>
<feature type="compositionally biased region" description="Low complexity" evidence="14">
    <location>
        <begin position="689"/>
        <end position="699"/>
    </location>
</feature>
<evidence type="ECO:0000256" key="5">
    <source>
        <dbReference type="ARBA" id="ARBA00022645"/>
    </source>
</evidence>
<evidence type="ECO:0000256" key="10">
    <source>
        <dbReference type="ARBA" id="ARBA00022833"/>
    </source>
</evidence>
<evidence type="ECO:0000256" key="8">
    <source>
        <dbReference type="ARBA" id="ARBA00022729"/>
    </source>
</evidence>
<protein>
    <recommendedName>
        <fullName evidence="16">Peptidase M14 domain-containing protein</fullName>
    </recommendedName>
</protein>
<dbReference type="Gene3D" id="3.40.630.10">
    <property type="entry name" value="Zn peptidases"/>
    <property type="match status" value="1"/>
</dbReference>
<dbReference type="GO" id="GO:0005615">
    <property type="term" value="C:extracellular space"/>
    <property type="evidence" value="ECO:0007669"/>
    <property type="project" value="TreeGrafter"/>
</dbReference>
<evidence type="ECO:0000256" key="15">
    <source>
        <dbReference type="SAM" id="SignalP"/>
    </source>
</evidence>
<dbReference type="InterPro" id="IPR057247">
    <property type="entry name" value="CARBOXYPEPT_ZN_2"/>
</dbReference>
<feature type="compositionally biased region" description="Polar residues" evidence="14">
    <location>
        <begin position="705"/>
        <end position="716"/>
    </location>
</feature>
<dbReference type="GO" id="GO:0016485">
    <property type="term" value="P:protein processing"/>
    <property type="evidence" value="ECO:0007669"/>
    <property type="project" value="TreeGrafter"/>
</dbReference>
<keyword evidence="7" id="KW-0479">Metal-binding</keyword>
<feature type="region of interest" description="Disordered" evidence="14">
    <location>
        <begin position="604"/>
        <end position="625"/>
    </location>
</feature>
<keyword evidence="8 15" id="KW-0732">Signal</keyword>
<dbReference type="CDD" id="cd03858">
    <property type="entry name" value="M14_CP_N-E_like"/>
    <property type="match status" value="1"/>
</dbReference>
<keyword evidence="12" id="KW-0325">Glycoprotein</keyword>
<reference evidence="17" key="1">
    <citation type="submission" date="2021-12" db="EMBL/GenBank/DDBJ databases">
        <authorList>
            <person name="King R."/>
        </authorList>
    </citation>
    <scope>NUCLEOTIDE SEQUENCE</scope>
</reference>
<evidence type="ECO:0000256" key="9">
    <source>
        <dbReference type="ARBA" id="ARBA00022801"/>
    </source>
</evidence>
<name>A0A9N9ZZ01_BEMTA</name>
<feature type="region of interest" description="Disordered" evidence="14">
    <location>
        <begin position="838"/>
        <end position="862"/>
    </location>
</feature>
<feature type="chain" id="PRO_5040505053" description="Peptidase M14 domain-containing protein" evidence="15">
    <location>
        <begin position="20"/>
        <end position="930"/>
    </location>
</feature>